<feature type="non-terminal residue" evidence="1">
    <location>
        <position position="1"/>
    </location>
</feature>
<dbReference type="EMBL" id="GECU01023020">
    <property type="protein sequence ID" value="JAS84686.1"/>
    <property type="molecule type" value="Transcribed_RNA"/>
</dbReference>
<evidence type="ECO:0000313" key="1">
    <source>
        <dbReference type="EMBL" id="JAS84686.1"/>
    </source>
</evidence>
<name>A0A1B6ICN4_9HEMI</name>
<sequence>GTAIRQNCDDVDKMKQAVWATFFHKLSTADKPQHGLCPAGTTSWCKYNRSKEFNVEPPLPKNNIPSTIMEVIKPIYQDLANPTLLKKCVHGKTQNQNESFNNRL</sequence>
<accession>A0A1B6ICN4</accession>
<proteinExistence type="predicted"/>
<reference evidence="1" key="1">
    <citation type="submission" date="2015-11" db="EMBL/GenBank/DDBJ databases">
        <title>De novo transcriptome assembly of four potential Pierce s Disease insect vectors from Arizona vineyards.</title>
        <authorList>
            <person name="Tassone E.E."/>
        </authorList>
    </citation>
    <scope>NUCLEOTIDE SEQUENCE</scope>
</reference>
<dbReference type="AlphaFoldDB" id="A0A1B6ICN4"/>
<organism evidence="1">
    <name type="scientific">Homalodisca liturata</name>
    <dbReference type="NCBI Taxonomy" id="320908"/>
    <lineage>
        <taxon>Eukaryota</taxon>
        <taxon>Metazoa</taxon>
        <taxon>Ecdysozoa</taxon>
        <taxon>Arthropoda</taxon>
        <taxon>Hexapoda</taxon>
        <taxon>Insecta</taxon>
        <taxon>Pterygota</taxon>
        <taxon>Neoptera</taxon>
        <taxon>Paraneoptera</taxon>
        <taxon>Hemiptera</taxon>
        <taxon>Auchenorrhyncha</taxon>
        <taxon>Membracoidea</taxon>
        <taxon>Cicadellidae</taxon>
        <taxon>Cicadellinae</taxon>
        <taxon>Proconiini</taxon>
        <taxon>Homalodisca</taxon>
    </lineage>
</organism>
<gene>
    <name evidence="1" type="ORF">g.307</name>
</gene>
<protein>
    <submittedName>
        <fullName evidence="1">Uncharacterized protein</fullName>
    </submittedName>
</protein>